<feature type="compositionally biased region" description="Low complexity" evidence="3">
    <location>
        <begin position="198"/>
        <end position="210"/>
    </location>
</feature>
<dbReference type="InterPro" id="IPR009057">
    <property type="entry name" value="Homeodomain-like_sf"/>
</dbReference>
<proteinExistence type="predicted"/>
<organism evidence="5 6">
    <name type="scientific">Nonomuraea dietziae</name>
    <dbReference type="NCBI Taxonomy" id="65515"/>
    <lineage>
        <taxon>Bacteria</taxon>
        <taxon>Bacillati</taxon>
        <taxon>Actinomycetota</taxon>
        <taxon>Actinomycetes</taxon>
        <taxon>Streptosporangiales</taxon>
        <taxon>Streptosporangiaceae</taxon>
        <taxon>Nonomuraea</taxon>
    </lineage>
</organism>
<dbReference type="InterPro" id="IPR001647">
    <property type="entry name" value="HTH_TetR"/>
</dbReference>
<dbReference type="Proteomes" id="UP000579945">
    <property type="component" value="Unassembled WGS sequence"/>
</dbReference>
<keyword evidence="6" id="KW-1185">Reference proteome</keyword>
<dbReference type="SUPFAM" id="SSF46689">
    <property type="entry name" value="Homeodomain-like"/>
    <property type="match status" value="1"/>
</dbReference>
<protein>
    <submittedName>
        <fullName evidence="5">AcrR family transcriptional regulator</fullName>
    </submittedName>
</protein>
<reference evidence="5 6" key="1">
    <citation type="submission" date="2020-08" db="EMBL/GenBank/DDBJ databases">
        <title>Sequencing the genomes of 1000 actinobacteria strains.</title>
        <authorList>
            <person name="Klenk H.-P."/>
        </authorList>
    </citation>
    <scope>NUCLEOTIDE SEQUENCE [LARGE SCALE GENOMIC DNA]</scope>
    <source>
        <strain evidence="5 6">DSM 44320</strain>
    </source>
</reference>
<evidence type="ECO:0000256" key="3">
    <source>
        <dbReference type="SAM" id="MobiDB-lite"/>
    </source>
</evidence>
<dbReference type="PROSITE" id="PS50977">
    <property type="entry name" value="HTH_TETR_2"/>
    <property type="match status" value="1"/>
</dbReference>
<feature type="region of interest" description="Disordered" evidence="3">
    <location>
        <begin position="186"/>
        <end position="210"/>
    </location>
</feature>
<comment type="caution">
    <text evidence="5">The sequence shown here is derived from an EMBL/GenBank/DDBJ whole genome shotgun (WGS) entry which is preliminary data.</text>
</comment>
<dbReference type="Pfam" id="PF00440">
    <property type="entry name" value="TetR_N"/>
    <property type="match status" value="1"/>
</dbReference>
<accession>A0A7W5VI18</accession>
<dbReference type="RefSeq" id="WP_183659462.1">
    <property type="nucleotide sequence ID" value="NZ_JACIBV010000001.1"/>
</dbReference>
<evidence type="ECO:0000259" key="4">
    <source>
        <dbReference type="PROSITE" id="PS50977"/>
    </source>
</evidence>
<name>A0A7W5VI18_9ACTN</name>
<keyword evidence="1 2" id="KW-0238">DNA-binding</keyword>
<feature type="domain" description="HTH tetR-type" evidence="4">
    <location>
        <begin position="5"/>
        <end position="65"/>
    </location>
</feature>
<dbReference type="AlphaFoldDB" id="A0A7W5VI18"/>
<dbReference type="PANTHER" id="PTHR30055">
    <property type="entry name" value="HTH-TYPE TRANSCRIPTIONAL REGULATOR RUTR"/>
    <property type="match status" value="1"/>
</dbReference>
<feature type="DNA-binding region" description="H-T-H motif" evidence="2">
    <location>
        <begin position="28"/>
        <end position="47"/>
    </location>
</feature>
<sequence length="210" mass="22785">MGALRTRREQWIEEGLRALAAGGVDAVRVEALAKALGVTKGGFYGYFADRDALLTQMLDTWERESIDDVIERVEREGGNPRDKVRLAGQLTFSSDRLLPIDLAIREWARRDRTVADRLRRVDNKRMQLARDAISTFCADPDEVEARALLAFCTAIGSHFLAADHPGHTRAPVIARAADIILDVPHGHPGAESLTGSQAPGPGHAGNAAGS</sequence>
<evidence type="ECO:0000256" key="1">
    <source>
        <dbReference type="ARBA" id="ARBA00023125"/>
    </source>
</evidence>
<evidence type="ECO:0000256" key="2">
    <source>
        <dbReference type="PROSITE-ProRule" id="PRU00335"/>
    </source>
</evidence>
<evidence type="ECO:0000313" key="5">
    <source>
        <dbReference type="EMBL" id="MBB3732465.1"/>
    </source>
</evidence>
<dbReference type="Gene3D" id="1.10.357.10">
    <property type="entry name" value="Tetracycline Repressor, domain 2"/>
    <property type="match status" value="1"/>
</dbReference>
<dbReference type="PANTHER" id="PTHR30055:SF239">
    <property type="entry name" value="TRANSCRIPTIONAL REGULATORY PROTEIN"/>
    <property type="match status" value="1"/>
</dbReference>
<gene>
    <name evidence="5" type="ORF">FHR33_008325</name>
</gene>
<dbReference type="GO" id="GO:0003700">
    <property type="term" value="F:DNA-binding transcription factor activity"/>
    <property type="evidence" value="ECO:0007669"/>
    <property type="project" value="TreeGrafter"/>
</dbReference>
<dbReference type="GO" id="GO:0000976">
    <property type="term" value="F:transcription cis-regulatory region binding"/>
    <property type="evidence" value="ECO:0007669"/>
    <property type="project" value="TreeGrafter"/>
</dbReference>
<dbReference type="EMBL" id="JACIBV010000001">
    <property type="protein sequence ID" value="MBB3732465.1"/>
    <property type="molecule type" value="Genomic_DNA"/>
</dbReference>
<evidence type="ECO:0000313" key="6">
    <source>
        <dbReference type="Proteomes" id="UP000579945"/>
    </source>
</evidence>
<dbReference type="InterPro" id="IPR050109">
    <property type="entry name" value="HTH-type_TetR-like_transc_reg"/>
</dbReference>
<dbReference type="GeneID" id="95394501"/>